<comment type="caution">
    <text evidence="21">The sequence shown here is derived from an EMBL/GenBank/DDBJ whole genome shotgun (WGS) entry which is preliminary data.</text>
</comment>
<dbReference type="RefSeq" id="WP_191156612.1">
    <property type="nucleotide sequence ID" value="NZ_JACXAI010000005.1"/>
</dbReference>
<keyword evidence="22" id="KW-1185">Reference proteome</keyword>
<dbReference type="GO" id="GO:0008360">
    <property type="term" value="P:regulation of cell shape"/>
    <property type="evidence" value="ECO:0007669"/>
    <property type="project" value="UniProtKB-KW"/>
</dbReference>
<evidence type="ECO:0000256" key="11">
    <source>
        <dbReference type="ARBA" id="ARBA00022984"/>
    </source>
</evidence>
<dbReference type="FunFam" id="3.40.710.10:FF:000028">
    <property type="entry name" value="Penicillin-binding protein 1A"/>
    <property type="match status" value="1"/>
</dbReference>
<dbReference type="SUPFAM" id="SSF53955">
    <property type="entry name" value="Lysozyme-like"/>
    <property type="match status" value="1"/>
</dbReference>
<evidence type="ECO:0000256" key="8">
    <source>
        <dbReference type="ARBA" id="ARBA00022679"/>
    </source>
</evidence>
<comment type="similarity">
    <text evidence="2">In the C-terminal section; belongs to the transpeptidase family.</text>
</comment>
<keyword evidence="9" id="KW-0378">Hydrolase</keyword>
<name>A0A926NFS6_9BACI</name>
<feature type="domain" description="Glycosyl transferase family 51" evidence="20">
    <location>
        <begin position="62"/>
        <end position="237"/>
    </location>
</feature>
<keyword evidence="5" id="KW-0121">Carboxypeptidase</keyword>
<dbReference type="Proteomes" id="UP000626844">
    <property type="component" value="Unassembled WGS sequence"/>
</dbReference>
<evidence type="ECO:0000256" key="13">
    <source>
        <dbReference type="ARBA" id="ARBA00023268"/>
    </source>
</evidence>
<evidence type="ECO:0000256" key="12">
    <source>
        <dbReference type="ARBA" id="ARBA00023136"/>
    </source>
</evidence>
<dbReference type="AlphaFoldDB" id="A0A926NFS6"/>
<dbReference type="GO" id="GO:0009002">
    <property type="term" value="F:serine-type D-Ala-D-Ala carboxypeptidase activity"/>
    <property type="evidence" value="ECO:0007669"/>
    <property type="project" value="UniProtKB-EC"/>
</dbReference>
<dbReference type="InterPro" id="IPR036950">
    <property type="entry name" value="PBP_transglycosylase"/>
</dbReference>
<dbReference type="Gene3D" id="1.10.3810.10">
    <property type="entry name" value="Biosynthetic peptidoglycan transglycosylase-like"/>
    <property type="match status" value="1"/>
</dbReference>
<organism evidence="21 22">
    <name type="scientific">Metabacillus arenae</name>
    <dbReference type="NCBI Taxonomy" id="2771434"/>
    <lineage>
        <taxon>Bacteria</taxon>
        <taxon>Bacillati</taxon>
        <taxon>Bacillota</taxon>
        <taxon>Bacilli</taxon>
        <taxon>Bacillales</taxon>
        <taxon>Bacillaceae</taxon>
        <taxon>Metabacillus</taxon>
    </lineage>
</organism>
<evidence type="ECO:0000256" key="1">
    <source>
        <dbReference type="ARBA" id="ARBA00004236"/>
    </source>
</evidence>
<reference evidence="21" key="1">
    <citation type="submission" date="2020-09" db="EMBL/GenBank/DDBJ databases">
        <title>A novel bacterium of genus Bacillus, isolated from South China Sea.</title>
        <authorList>
            <person name="Huang H."/>
            <person name="Mo K."/>
            <person name="Hu Y."/>
        </authorList>
    </citation>
    <scope>NUCLEOTIDE SEQUENCE</scope>
    <source>
        <strain evidence="21">IB182487</strain>
    </source>
</reference>
<keyword evidence="18" id="KW-1133">Transmembrane helix</keyword>
<evidence type="ECO:0000313" key="21">
    <source>
        <dbReference type="EMBL" id="MBD1379708.1"/>
    </source>
</evidence>
<dbReference type="InterPro" id="IPR012338">
    <property type="entry name" value="Beta-lactam/transpept-like"/>
</dbReference>
<keyword evidence="13" id="KW-0511">Multifunctional enzyme</keyword>
<dbReference type="Pfam" id="PF00912">
    <property type="entry name" value="Transgly"/>
    <property type="match status" value="1"/>
</dbReference>
<sequence>MEIMTPKRLRMTIKTIRAIIFISIILGLFLSTIIVSILLYAKAQGPPSLSVPQSTVVFAGDGSILGETHHGQKRFWVDLHDISPHVLNATIAIEDKSFYEHHGFDYKRIVGAAIADLKAMAKVQGASTITQQYARNLFLEHDKTWKRKIQEALYTIRLEMSYSKEDILEGYLNTIYYGHGAYGIEAASDYYFGKEAKDLTLSEASLLAAIPKGPSFYSPKIHLENAKSRQKLILNEMVQHGYLSKKAAAAAYEEPLSIKDSSSKENVKMAAAPYFYDAVLQDATKKLNVTEQEMETLGLRIHTTIDPKLQELAENRVKQTISDKSEIQASFVAADPKTGYIKALVGGRNYKESPFNRATQAERQPGSTMKPFLYYAAVKSGMSPSTPMRSEPTTFTFNDGESTYKPSNFNNYYANDSITLAQAIAMSDNVYAVKTHLFLGMQELIDTSKEFGITSKLAKVPSLALGTAPVKLYEMVNAYGILANGGKQIEPTFITKIEDSDGNTLYEHPKEAEQILDNEAAFVTTHLMTGMFDKKLNGYTTVTGQTIADSLTRKYAGKSGTTETDSWMIGYSPQLVAGVWTGYDKGKTIDVVAEKSYAKNIWASFMEEALEDEPAKSFKPPKGVVGIYINPETGKLATKDCPVRHYAYYVAGTEPTEYCTDHLDSDENDSDKGNLKDRKDKEQKWWQRILPWG</sequence>
<dbReference type="GO" id="GO:0009252">
    <property type="term" value="P:peptidoglycan biosynthetic process"/>
    <property type="evidence" value="ECO:0007669"/>
    <property type="project" value="UniProtKB-KW"/>
</dbReference>
<dbReference type="EMBL" id="JACXAI010000005">
    <property type="protein sequence ID" value="MBD1379708.1"/>
    <property type="molecule type" value="Genomic_DNA"/>
</dbReference>
<gene>
    <name evidence="21" type="ORF">IC621_05640</name>
</gene>
<comment type="subcellular location">
    <subcellularLocation>
        <location evidence="1">Cell membrane</location>
    </subcellularLocation>
</comment>
<keyword evidence="12 18" id="KW-0472">Membrane</keyword>
<evidence type="ECO:0000259" key="20">
    <source>
        <dbReference type="Pfam" id="PF00912"/>
    </source>
</evidence>
<evidence type="ECO:0000256" key="9">
    <source>
        <dbReference type="ARBA" id="ARBA00022801"/>
    </source>
</evidence>
<evidence type="ECO:0000256" key="14">
    <source>
        <dbReference type="ARBA" id="ARBA00023316"/>
    </source>
</evidence>
<dbReference type="NCBIfam" id="TIGR02074">
    <property type="entry name" value="PBP_1a_fam"/>
    <property type="match status" value="1"/>
</dbReference>
<protein>
    <submittedName>
        <fullName evidence="21">PBP1A family penicillin-binding protein</fullName>
    </submittedName>
</protein>
<keyword evidence="11" id="KW-0573">Peptidoglycan synthesis</keyword>
<dbReference type="GO" id="GO:0006508">
    <property type="term" value="P:proteolysis"/>
    <property type="evidence" value="ECO:0007669"/>
    <property type="project" value="UniProtKB-KW"/>
</dbReference>
<keyword evidence="4" id="KW-1003">Cell membrane</keyword>
<keyword evidence="18" id="KW-0812">Transmembrane</keyword>
<evidence type="ECO:0000256" key="2">
    <source>
        <dbReference type="ARBA" id="ARBA00007090"/>
    </source>
</evidence>
<dbReference type="InterPro" id="IPR001264">
    <property type="entry name" value="Glyco_trans_51"/>
</dbReference>
<evidence type="ECO:0000256" key="7">
    <source>
        <dbReference type="ARBA" id="ARBA00022676"/>
    </source>
</evidence>
<dbReference type="InterPro" id="IPR050396">
    <property type="entry name" value="Glycosyltr_51/Transpeptidase"/>
</dbReference>
<evidence type="ECO:0000313" key="22">
    <source>
        <dbReference type="Proteomes" id="UP000626844"/>
    </source>
</evidence>
<keyword evidence="10" id="KW-0133">Cell shape</keyword>
<evidence type="ECO:0000256" key="10">
    <source>
        <dbReference type="ARBA" id="ARBA00022960"/>
    </source>
</evidence>
<keyword evidence="14" id="KW-0961">Cell wall biogenesis/degradation</keyword>
<dbReference type="FunFam" id="1.10.3810.10:FF:000001">
    <property type="entry name" value="Penicillin-binding protein 1A"/>
    <property type="match status" value="1"/>
</dbReference>
<evidence type="ECO:0000256" key="18">
    <source>
        <dbReference type="SAM" id="Phobius"/>
    </source>
</evidence>
<comment type="similarity">
    <text evidence="3">In the N-terminal section; belongs to the glycosyltransferase 51 family.</text>
</comment>
<feature type="transmembrane region" description="Helical" evidence="18">
    <location>
        <begin position="20"/>
        <end position="41"/>
    </location>
</feature>
<feature type="domain" description="Penicillin-binding protein transpeptidase" evidence="19">
    <location>
        <begin position="330"/>
        <end position="577"/>
    </location>
</feature>
<dbReference type="PANTHER" id="PTHR32282">
    <property type="entry name" value="BINDING PROTEIN TRANSPEPTIDASE, PUTATIVE-RELATED"/>
    <property type="match status" value="1"/>
</dbReference>
<evidence type="ECO:0000256" key="17">
    <source>
        <dbReference type="SAM" id="MobiDB-lite"/>
    </source>
</evidence>
<evidence type="ECO:0000256" key="3">
    <source>
        <dbReference type="ARBA" id="ARBA00007739"/>
    </source>
</evidence>
<evidence type="ECO:0000256" key="4">
    <source>
        <dbReference type="ARBA" id="ARBA00022475"/>
    </source>
</evidence>
<comment type="catalytic activity">
    <reaction evidence="15">
        <text>Preferential cleavage: (Ac)2-L-Lys-D-Ala-|-D-Ala. Also transpeptidation of peptidyl-alanyl moieties that are N-acyl substituents of D-alanine.</text>
        <dbReference type="EC" id="3.4.16.4"/>
    </reaction>
</comment>
<evidence type="ECO:0000256" key="16">
    <source>
        <dbReference type="ARBA" id="ARBA00049902"/>
    </source>
</evidence>
<dbReference type="GO" id="GO:0005886">
    <property type="term" value="C:plasma membrane"/>
    <property type="evidence" value="ECO:0007669"/>
    <property type="project" value="UniProtKB-SubCell"/>
</dbReference>
<dbReference type="SUPFAM" id="SSF56601">
    <property type="entry name" value="beta-lactamase/transpeptidase-like"/>
    <property type="match status" value="1"/>
</dbReference>
<dbReference type="GO" id="GO:0030288">
    <property type="term" value="C:outer membrane-bounded periplasmic space"/>
    <property type="evidence" value="ECO:0007669"/>
    <property type="project" value="TreeGrafter"/>
</dbReference>
<accession>A0A926NFS6</accession>
<comment type="catalytic activity">
    <reaction evidence="16">
        <text>[GlcNAc-(1-&gt;4)-Mur2Ac(oyl-L-Ala-gamma-D-Glu-L-Lys-D-Ala-D-Ala)](n)-di-trans,octa-cis-undecaprenyl diphosphate + beta-D-GlcNAc-(1-&gt;4)-Mur2Ac(oyl-L-Ala-gamma-D-Glu-L-Lys-D-Ala-D-Ala)-di-trans,octa-cis-undecaprenyl diphosphate = [GlcNAc-(1-&gt;4)-Mur2Ac(oyl-L-Ala-gamma-D-Glu-L-Lys-D-Ala-D-Ala)](n+1)-di-trans,octa-cis-undecaprenyl diphosphate + di-trans,octa-cis-undecaprenyl diphosphate + H(+)</text>
        <dbReference type="Rhea" id="RHEA:23708"/>
        <dbReference type="Rhea" id="RHEA-COMP:9602"/>
        <dbReference type="Rhea" id="RHEA-COMP:9603"/>
        <dbReference type="ChEBI" id="CHEBI:15378"/>
        <dbReference type="ChEBI" id="CHEBI:58405"/>
        <dbReference type="ChEBI" id="CHEBI:60033"/>
        <dbReference type="ChEBI" id="CHEBI:78435"/>
        <dbReference type="EC" id="2.4.99.28"/>
    </reaction>
</comment>
<evidence type="ECO:0000256" key="15">
    <source>
        <dbReference type="ARBA" id="ARBA00034000"/>
    </source>
</evidence>
<dbReference type="InterPro" id="IPR001460">
    <property type="entry name" value="PCN-bd_Tpept"/>
</dbReference>
<proteinExistence type="inferred from homology"/>
<keyword evidence="6" id="KW-0645">Protease</keyword>
<dbReference type="Gene3D" id="3.40.710.10">
    <property type="entry name" value="DD-peptidase/beta-lactamase superfamily"/>
    <property type="match status" value="1"/>
</dbReference>
<dbReference type="GO" id="GO:0008658">
    <property type="term" value="F:penicillin binding"/>
    <property type="evidence" value="ECO:0007669"/>
    <property type="project" value="InterPro"/>
</dbReference>
<dbReference type="InterPro" id="IPR023346">
    <property type="entry name" value="Lysozyme-like_dom_sf"/>
</dbReference>
<evidence type="ECO:0000256" key="6">
    <source>
        <dbReference type="ARBA" id="ARBA00022670"/>
    </source>
</evidence>
<keyword evidence="7" id="KW-0328">Glycosyltransferase</keyword>
<dbReference type="GO" id="GO:0008955">
    <property type="term" value="F:peptidoglycan glycosyltransferase activity"/>
    <property type="evidence" value="ECO:0007669"/>
    <property type="project" value="UniProtKB-EC"/>
</dbReference>
<keyword evidence="8" id="KW-0808">Transferase</keyword>
<dbReference type="GO" id="GO:0071555">
    <property type="term" value="P:cell wall organization"/>
    <property type="evidence" value="ECO:0007669"/>
    <property type="project" value="UniProtKB-KW"/>
</dbReference>
<dbReference type="Pfam" id="PF00905">
    <property type="entry name" value="Transpeptidase"/>
    <property type="match status" value="1"/>
</dbReference>
<dbReference type="PANTHER" id="PTHR32282:SF11">
    <property type="entry name" value="PENICILLIN-BINDING PROTEIN 1B"/>
    <property type="match status" value="1"/>
</dbReference>
<feature type="region of interest" description="Disordered" evidence="17">
    <location>
        <begin position="662"/>
        <end position="682"/>
    </location>
</feature>
<evidence type="ECO:0000259" key="19">
    <source>
        <dbReference type="Pfam" id="PF00905"/>
    </source>
</evidence>
<evidence type="ECO:0000256" key="5">
    <source>
        <dbReference type="ARBA" id="ARBA00022645"/>
    </source>
</evidence>